<keyword evidence="1" id="KW-1133">Transmembrane helix</keyword>
<gene>
    <name evidence="2" type="ORF">LZ519_08360</name>
</gene>
<keyword evidence="3" id="KW-1185">Reference proteome</keyword>
<organism evidence="2 3">
    <name type="scientific">Sphingomonas anseongensis</name>
    <dbReference type="NCBI Taxonomy" id="2908207"/>
    <lineage>
        <taxon>Bacteria</taxon>
        <taxon>Pseudomonadati</taxon>
        <taxon>Pseudomonadota</taxon>
        <taxon>Alphaproteobacteria</taxon>
        <taxon>Sphingomonadales</taxon>
        <taxon>Sphingomonadaceae</taxon>
        <taxon>Sphingomonas</taxon>
    </lineage>
</organism>
<evidence type="ECO:0008006" key="4">
    <source>
        <dbReference type="Google" id="ProtNLM"/>
    </source>
</evidence>
<reference evidence="2" key="1">
    <citation type="submission" date="2022-05" db="EMBL/GenBank/DDBJ databases">
        <authorList>
            <person name="Jo J.-H."/>
            <person name="Im W.-T."/>
        </authorList>
    </citation>
    <scope>NUCLEOTIDE SEQUENCE</scope>
    <source>
        <strain evidence="2">RG327</strain>
    </source>
</reference>
<keyword evidence="1" id="KW-0812">Transmembrane</keyword>
<evidence type="ECO:0000313" key="2">
    <source>
        <dbReference type="EMBL" id="MCL6679320.1"/>
    </source>
</evidence>
<dbReference type="EMBL" id="JAMGBC010000001">
    <property type="protein sequence ID" value="MCL6679320.1"/>
    <property type="molecule type" value="Genomic_DNA"/>
</dbReference>
<dbReference type="Proteomes" id="UP001165343">
    <property type="component" value="Unassembled WGS sequence"/>
</dbReference>
<protein>
    <recommendedName>
        <fullName evidence="4">DUF4175 domain-containing protein</fullName>
    </recommendedName>
</protein>
<feature type="transmembrane region" description="Helical" evidence="1">
    <location>
        <begin position="48"/>
        <end position="66"/>
    </location>
</feature>
<name>A0ABT0RGA3_9SPHN</name>
<comment type="caution">
    <text evidence="2">The sequence shown here is derived from an EMBL/GenBank/DDBJ whole genome shotgun (WGS) entry which is preliminary data.</text>
</comment>
<keyword evidence="1" id="KW-0472">Membrane</keyword>
<evidence type="ECO:0000256" key="1">
    <source>
        <dbReference type="SAM" id="Phobius"/>
    </source>
</evidence>
<accession>A0ABT0RGA3</accession>
<proteinExistence type="predicted"/>
<evidence type="ECO:0000313" key="3">
    <source>
        <dbReference type="Proteomes" id="UP001165343"/>
    </source>
</evidence>
<dbReference type="RefSeq" id="WP_249868224.1">
    <property type="nucleotide sequence ID" value="NZ_JAMGBC010000001.1"/>
</dbReference>
<feature type="transmembrane region" description="Helical" evidence="1">
    <location>
        <begin position="21"/>
        <end position="42"/>
    </location>
</feature>
<sequence length="83" mass="9121">MDDGPEWFAPKRFGYGTGLPIAWQGWAVLAAYLALVIGSGALLSKWPLAVFGVAVPATVAFLVVAMKTTRGGWRWRWDKTPRD</sequence>